<dbReference type="Proteomes" id="UP000480266">
    <property type="component" value="Unassembled WGS sequence"/>
</dbReference>
<organism evidence="1 2">
    <name type="scientific">Candidatus Afipia apatlaquensis</name>
    <dbReference type="NCBI Taxonomy" id="2712852"/>
    <lineage>
        <taxon>Bacteria</taxon>
        <taxon>Pseudomonadati</taxon>
        <taxon>Pseudomonadota</taxon>
        <taxon>Alphaproteobacteria</taxon>
        <taxon>Hyphomicrobiales</taxon>
        <taxon>Nitrobacteraceae</taxon>
        <taxon>Afipia</taxon>
    </lineage>
</organism>
<name>A0A7C9RKJ0_9BRAD</name>
<dbReference type="EMBL" id="JAAMRR010001457">
    <property type="protein sequence ID" value="NGX99018.1"/>
    <property type="molecule type" value="Genomic_DNA"/>
</dbReference>
<evidence type="ECO:0000313" key="2">
    <source>
        <dbReference type="Proteomes" id="UP000480266"/>
    </source>
</evidence>
<accession>A0A7C9RKJ0</accession>
<dbReference type="AlphaFoldDB" id="A0A7C9RKJ0"/>
<evidence type="ECO:0000313" key="1">
    <source>
        <dbReference type="EMBL" id="NGX99018.1"/>
    </source>
</evidence>
<gene>
    <name evidence="1" type="ORF">G4V63_28570</name>
</gene>
<protein>
    <submittedName>
        <fullName evidence="1">Uncharacterized protein</fullName>
    </submittedName>
</protein>
<proteinExistence type="predicted"/>
<reference evidence="1" key="1">
    <citation type="submission" date="2020-02" db="EMBL/GenBank/DDBJ databases">
        <title>Draft genome sequence of Candidatus Afipia apatlaquensis IBT-C3, a potential strain for decolorization of textile dyes.</title>
        <authorList>
            <person name="Sanchez-Reyes A."/>
            <person name="Breton-Deval L."/>
            <person name="Mangelson H."/>
            <person name="Sanchez-Flores A."/>
        </authorList>
    </citation>
    <scope>NUCLEOTIDE SEQUENCE [LARGE SCALE GENOMIC DNA]</scope>
    <source>
        <strain evidence="1">IBT-C3</strain>
    </source>
</reference>
<comment type="caution">
    <text evidence="1">The sequence shown here is derived from an EMBL/GenBank/DDBJ whole genome shotgun (WGS) entry which is preliminary data.</text>
</comment>
<sequence>MTGAADRANARPAWRATGLDRITDVIARSCSLNGIQSVREFAPQLIFLLFEFYLSRFSLGGFDGQCDYRARRYRGFRVSLQRILALRHKKKKRTRKRAKF</sequence>
<keyword evidence="2" id="KW-1185">Reference proteome</keyword>